<keyword evidence="3 7" id="KW-0812">Transmembrane</keyword>
<dbReference type="InterPro" id="IPR050250">
    <property type="entry name" value="Macrolide_Exporter_MacB"/>
</dbReference>
<dbReference type="InterPro" id="IPR003838">
    <property type="entry name" value="ABC3_permease_C"/>
</dbReference>
<keyword evidence="4 7" id="KW-1133">Transmembrane helix</keyword>
<keyword evidence="2" id="KW-1003">Cell membrane</keyword>
<name>A0ABZ2CB94_9BACI</name>
<proteinExistence type="inferred from homology"/>
<keyword evidence="11" id="KW-1185">Reference proteome</keyword>
<sequence>MFKENVKMAWMNVIHNKMRSALTILGIVIGVSSIIALITIVKSSTNEMTNEFASFGADKITVQAMGTPLKQGLIDSDIQKLGEIENVAGVSPTTSGKTTIVSSGVEKTNVTVQGKNEVYFSRTKALVDSGRGINILDVKNKNQVCLIGSDIMRDLFYGENPIGQKMIIGGSTYTIIGILQESSSFSSSSTNDAVIVPYTTSMSLLGTGYISSVDVYMEDSNHSDKVTREIESVLNEAFNDKKDGFSVMNMQDMLTSIKKMTSMLSFMLGGIASISLIVGGIGIMNMMLVSVTERTTEIGLRKALGAEPKRIQQQFLIEAVFLSLFGGVIGLTLGTIVAYIVCLLIGTTFALSASTVLLALGFSAAVGILFGIAPARKASKLNPIDALRSI</sequence>
<dbReference type="Pfam" id="PF12704">
    <property type="entry name" value="MacB_PCD"/>
    <property type="match status" value="1"/>
</dbReference>
<comment type="subcellular location">
    <subcellularLocation>
        <location evidence="1">Cell membrane</location>
        <topology evidence="1">Multi-pass membrane protein</topology>
    </subcellularLocation>
</comment>
<evidence type="ECO:0000256" key="3">
    <source>
        <dbReference type="ARBA" id="ARBA00022692"/>
    </source>
</evidence>
<dbReference type="EMBL" id="CP137640">
    <property type="protein sequence ID" value="WVX79098.1"/>
    <property type="molecule type" value="Genomic_DNA"/>
</dbReference>
<feature type="transmembrane region" description="Helical" evidence="7">
    <location>
        <begin position="319"/>
        <end position="346"/>
    </location>
</feature>
<evidence type="ECO:0000256" key="6">
    <source>
        <dbReference type="ARBA" id="ARBA00038076"/>
    </source>
</evidence>
<dbReference type="PANTHER" id="PTHR30572:SF4">
    <property type="entry name" value="ABC TRANSPORTER PERMEASE YTRF"/>
    <property type="match status" value="1"/>
</dbReference>
<feature type="transmembrane region" description="Helical" evidence="7">
    <location>
        <begin position="352"/>
        <end position="373"/>
    </location>
</feature>
<accession>A0ABZ2CB94</accession>
<protein>
    <submittedName>
        <fullName evidence="10">ABC transporter permease</fullName>
    </submittedName>
</protein>
<comment type="similarity">
    <text evidence="6">Belongs to the ABC-4 integral membrane protein family.</text>
</comment>
<evidence type="ECO:0000259" key="8">
    <source>
        <dbReference type="Pfam" id="PF02687"/>
    </source>
</evidence>
<dbReference type="Pfam" id="PF02687">
    <property type="entry name" value="FtsX"/>
    <property type="match status" value="1"/>
</dbReference>
<reference evidence="10 11" key="1">
    <citation type="submission" date="2023-10" db="EMBL/GenBank/DDBJ databases">
        <title>Niallia locisalis sp.nov. isolated from a salt pond sample.</title>
        <authorList>
            <person name="Li X.-J."/>
            <person name="Dong L."/>
        </authorList>
    </citation>
    <scope>NUCLEOTIDE SEQUENCE [LARGE SCALE GENOMIC DNA]</scope>
    <source>
        <strain evidence="10 11">DSM 29761</strain>
    </source>
</reference>
<evidence type="ECO:0000256" key="7">
    <source>
        <dbReference type="SAM" id="Phobius"/>
    </source>
</evidence>
<gene>
    <name evidence="10" type="ORF">R4Z09_17485</name>
</gene>
<evidence type="ECO:0000256" key="1">
    <source>
        <dbReference type="ARBA" id="ARBA00004651"/>
    </source>
</evidence>
<feature type="domain" description="ABC3 transporter permease C-terminal" evidence="8">
    <location>
        <begin position="271"/>
        <end position="383"/>
    </location>
</feature>
<dbReference type="InterPro" id="IPR025857">
    <property type="entry name" value="MacB_PCD"/>
</dbReference>
<evidence type="ECO:0000256" key="2">
    <source>
        <dbReference type="ARBA" id="ARBA00022475"/>
    </source>
</evidence>
<evidence type="ECO:0000256" key="4">
    <source>
        <dbReference type="ARBA" id="ARBA00022989"/>
    </source>
</evidence>
<evidence type="ECO:0000313" key="11">
    <source>
        <dbReference type="Proteomes" id="UP001357223"/>
    </source>
</evidence>
<dbReference type="PANTHER" id="PTHR30572">
    <property type="entry name" value="MEMBRANE COMPONENT OF TRANSPORTER-RELATED"/>
    <property type="match status" value="1"/>
</dbReference>
<feature type="transmembrane region" description="Helical" evidence="7">
    <location>
        <begin position="263"/>
        <end position="284"/>
    </location>
</feature>
<feature type="transmembrane region" description="Helical" evidence="7">
    <location>
        <begin position="21"/>
        <end position="41"/>
    </location>
</feature>
<keyword evidence="5 7" id="KW-0472">Membrane</keyword>
<evidence type="ECO:0000259" key="9">
    <source>
        <dbReference type="Pfam" id="PF12704"/>
    </source>
</evidence>
<dbReference type="RefSeq" id="WP_338448031.1">
    <property type="nucleotide sequence ID" value="NZ_CP137640.1"/>
</dbReference>
<evidence type="ECO:0000313" key="10">
    <source>
        <dbReference type="EMBL" id="WVX79098.1"/>
    </source>
</evidence>
<feature type="domain" description="MacB-like periplasmic core" evidence="9">
    <location>
        <begin position="20"/>
        <end position="232"/>
    </location>
</feature>
<dbReference type="Proteomes" id="UP001357223">
    <property type="component" value="Chromosome"/>
</dbReference>
<organism evidence="10 11">
    <name type="scientific">Niallia oryzisoli</name>
    <dbReference type="NCBI Taxonomy" id="1737571"/>
    <lineage>
        <taxon>Bacteria</taxon>
        <taxon>Bacillati</taxon>
        <taxon>Bacillota</taxon>
        <taxon>Bacilli</taxon>
        <taxon>Bacillales</taxon>
        <taxon>Bacillaceae</taxon>
        <taxon>Niallia</taxon>
    </lineage>
</organism>
<evidence type="ECO:0000256" key="5">
    <source>
        <dbReference type="ARBA" id="ARBA00023136"/>
    </source>
</evidence>